<dbReference type="Proteomes" id="UP000326557">
    <property type="component" value="Unassembled WGS sequence"/>
</dbReference>
<dbReference type="EMBL" id="CABVHP010000016">
    <property type="protein sequence ID" value="VVO25569.1"/>
    <property type="molecule type" value="Genomic_DNA"/>
</dbReference>
<proteinExistence type="predicted"/>
<gene>
    <name evidence="1" type="ORF">PS704_04577</name>
</gene>
<evidence type="ECO:0000313" key="2">
    <source>
        <dbReference type="Proteomes" id="UP000326557"/>
    </source>
</evidence>
<protein>
    <submittedName>
        <fullName evidence="1">Uncharacterized protein</fullName>
    </submittedName>
</protein>
<evidence type="ECO:0000313" key="1">
    <source>
        <dbReference type="EMBL" id="VVO25569.1"/>
    </source>
</evidence>
<sequence>MAANCFLWREPKPGVLREKALDESGTPFLAGGLLDGYLELAAYFEQLGISTGEFDLANPTIAKAFLHTLGHKQPAAAYGAVVRV</sequence>
<dbReference type="RefSeq" id="WP_150639511.1">
    <property type="nucleotide sequence ID" value="NZ_CABVHP010000016.1"/>
</dbReference>
<reference evidence="1 2" key="1">
    <citation type="submission" date="2019-09" db="EMBL/GenBank/DDBJ databases">
        <authorList>
            <person name="Chandra G."/>
            <person name="Truman W A."/>
        </authorList>
    </citation>
    <scope>NUCLEOTIDE SEQUENCE [LARGE SCALE GENOMIC DNA]</scope>
    <source>
        <strain evidence="1">PS704</strain>
    </source>
</reference>
<dbReference type="OrthoDB" id="7011066at2"/>
<accession>A0A5E7EFU4</accession>
<name>A0A5E7EFU4_PSEFL</name>
<organism evidence="1 2">
    <name type="scientific">Pseudomonas fluorescens</name>
    <dbReference type="NCBI Taxonomy" id="294"/>
    <lineage>
        <taxon>Bacteria</taxon>
        <taxon>Pseudomonadati</taxon>
        <taxon>Pseudomonadota</taxon>
        <taxon>Gammaproteobacteria</taxon>
        <taxon>Pseudomonadales</taxon>
        <taxon>Pseudomonadaceae</taxon>
        <taxon>Pseudomonas</taxon>
    </lineage>
</organism>
<dbReference type="AlphaFoldDB" id="A0A5E7EFU4"/>